<evidence type="ECO:0000313" key="1">
    <source>
        <dbReference type="EMBL" id="MBD2594375.1"/>
    </source>
</evidence>
<gene>
    <name evidence="1" type="ORF">H6G74_08525</name>
</gene>
<organism evidence="1 2">
    <name type="scientific">Nostoc spongiaeforme FACHB-130</name>
    <dbReference type="NCBI Taxonomy" id="1357510"/>
    <lineage>
        <taxon>Bacteria</taxon>
        <taxon>Bacillati</taxon>
        <taxon>Cyanobacteriota</taxon>
        <taxon>Cyanophyceae</taxon>
        <taxon>Nostocales</taxon>
        <taxon>Nostocaceae</taxon>
        <taxon>Nostoc</taxon>
    </lineage>
</organism>
<dbReference type="Proteomes" id="UP000603457">
    <property type="component" value="Unassembled WGS sequence"/>
</dbReference>
<keyword evidence="2" id="KW-1185">Reference proteome</keyword>
<name>A0ABR8FSG1_9NOSO</name>
<accession>A0ABR8FSG1</accession>
<comment type="caution">
    <text evidence="1">The sequence shown here is derived from an EMBL/GenBank/DDBJ whole genome shotgun (WGS) entry which is preliminary data.</text>
</comment>
<proteinExistence type="predicted"/>
<sequence>MQRQGSALGGFTDLKRLPRRGAEKNARGVVIVFGEVRSLDYPENILKGGAIAFSFQLQNLKLRPQRLNFHFLQSKFHV</sequence>
<dbReference type="EMBL" id="JACJTB010000007">
    <property type="protein sequence ID" value="MBD2594375.1"/>
    <property type="molecule type" value="Genomic_DNA"/>
</dbReference>
<dbReference type="RefSeq" id="WP_190967250.1">
    <property type="nucleotide sequence ID" value="NZ_JACJTB010000007.1"/>
</dbReference>
<protein>
    <submittedName>
        <fullName evidence="1">Uncharacterized protein</fullName>
    </submittedName>
</protein>
<evidence type="ECO:0000313" key="2">
    <source>
        <dbReference type="Proteomes" id="UP000603457"/>
    </source>
</evidence>
<reference evidence="1 2" key="1">
    <citation type="journal article" date="2020" name="ISME J.">
        <title>Comparative genomics reveals insights into cyanobacterial evolution and habitat adaptation.</title>
        <authorList>
            <person name="Chen M.Y."/>
            <person name="Teng W.K."/>
            <person name="Zhao L."/>
            <person name="Hu C.X."/>
            <person name="Zhou Y.K."/>
            <person name="Han B.P."/>
            <person name="Song L.R."/>
            <person name="Shu W.S."/>
        </authorList>
    </citation>
    <scope>NUCLEOTIDE SEQUENCE [LARGE SCALE GENOMIC DNA]</scope>
    <source>
        <strain evidence="1 2">FACHB-130</strain>
    </source>
</reference>